<dbReference type="EMBL" id="JACOPN010000003">
    <property type="protein sequence ID" value="MBC5716686.1"/>
    <property type="molecule type" value="Genomic_DNA"/>
</dbReference>
<dbReference type="AlphaFoldDB" id="A0A8J6M5A3"/>
<name>A0A8J6M5A3_9FIRM</name>
<evidence type="ECO:0000313" key="2">
    <source>
        <dbReference type="Proteomes" id="UP000602260"/>
    </source>
</evidence>
<evidence type="ECO:0000313" key="1">
    <source>
        <dbReference type="EMBL" id="MBC5716686.1"/>
    </source>
</evidence>
<sequence>MTRLGQRWKTLLGTYRWALLVVAVGALLMALPTGSGRSAGEGAAEVSAGTAEDFNLEGFEQRLAEALSRVDGAGETRVVLTLDGGARSVLARDSQTESDGRGSSTVVTVGRGSGNQSVVPVQTLTPSFRGALVVCPGGGDPLVQLRLSQAVAALTGLGSDRISICQGTN</sequence>
<keyword evidence="2" id="KW-1185">Reference proteome</keyword>
<gene>
    <name evidence="1" type="ORF">H8S55_05030</name>
</gene>
<comment type="caution">
    <text evidence="1">The sequence shown here is derived from an EMBL/GenBank/DDBJ whole genome shotgun (WGS) entry which is preliminary data.</text>
</comment>
<accession>A0A8J6M5A3</accession>
<reference evidence="1" key="1">
    <citation type="submission" date="2020-08" db="EMBL/GenBank/DDBJ databases">
        <title>Genome public.</title>
        <authorList>
            <person name="Liu C."/>
            <person name="Sun Q."/>
        </authorList>
    </citation>
    <scope>NUCLEOTIDE SEQUENCE</scope>
    <source>
        <strain evidence="1">BX5</strain>
    </source>
</reference>
<organism evidence="1 2">
    <name type="scientific">Flintibacter faecis</name>
    <dbReference type="NCBI Taxonomy" id="2763047"/>
    <lineage>
        <taxon>Bacteria</taxon>
        <taxon>Bacillati</taxon>
        <taxon>Bacillota</taxon>
        <taxon>Clostridia</taxon>
        <taxon>Eubacteriales</taxon>
        <taxon>Flintibacter</taxon>
    </lineage>
</organism>
<dbReference type="Proteomes" id="UP000602260">
    <property type="component" value="Unassembled WGS sequence"/>
</dbReference>
<protein>
    <submittedName>
        <fullName evidence="1">Stage III sporulation protein AG</fullName>
    </submittedName>
</protein>
<proteinExistence type="predicted"/>